<comment type="similarity">
    <text evidence="5">Belongs to the biotin--protein ligase family.</text>
</comment>
<keyword evidence="3 5" id="KW-0067">ATP-binding</keyword>
<dbReference type="GO" id="GO:0016740">
    <property type="term" value="F:transferase activity"/>
    <property type="evidence" value="ECO:0007669"/>
    <property type="project" value="UniProtKB-ARBA"/>
</dbReference>
<dbReference type="InterPro" id="IPR008988">
    <property type="entry name" value="Transcriptional_repressor_C"/>
</dbReference>
<keyword evidence="5" id="KW-0805">Transcription regulation</keyword>
<feature type="binding site" evidence="5">
    <location>
        <position position="190"/>
    </location>
    <ligand>
        <name>biotin</name>
        <dbReference type="ChEBI" id="CHEBI:57586"/>
    </ligand>
</feature>
<dbReference type="Pfam" id="PF03099">
    <property type="entry name" value="BPL_LplA_LipB"/>
    <property type="match status" value="1"/>
</dbReference>
<dbReference type="GO" id="GO:0005524">
    <property type="term" value="F:ATP binding"/>
    <property type="evidence" value="ECO:0007669"/>
    <property type="project" value="UniProtKB-UniRule"/>
</dbReference>
<dbReference type="Gene3D" id="1.10.10.10">
    <property type="entry name" value="Winged helix-like DNA-binding domain superfamily/Winged helix DNA-binding domain"/>
    <property type="match status" value="1"/>
</dbReference>
<dbReference type="Gene3D" id="2.30.30.100">
    <property type="match status" value="1"/>
</dbReference>
<feature type="binding site" evidence="5">
    <location>
        <position position="120"/>
    </location>
    <ligand>
        <name>biotin</name>
        <dbReference type="ChEBI" id="CHEBI:57586"/>
    </ligand>
</feature>
<evidence type="ECO:0000256" key="5">
    <source>
        <dbReference type="HAMAP-Rule" id="MF_00978"/>
    </source>
</evidence>
<dbReference type="Pfam" id="PF02237">
    <property type="entry name" value="BPL_C"/>
    <property type="match status" value="1"/>
</dbReference>
<evidence type="ECO:0000259" key="6">
    <source>
        <dbReference type="PROSITE" id="PS51733"/>
    </source>
</evidence>
<dbReference type="InterPro" id="IPR004408">
    <property type="entry name" value="Biotin_CoA_COase_ligase"/>
</dbReference>
<dbReference type="Gene3D" id="3.30.930.10">
    <property type="entry name" value="Bira Bifunctional Protein, Domain 2"/>
    <property type="match status" value="1"/>
</dbReference>
<dbReference type="CDD" id="cd16442">
    <property type="entry name" value="BPL"/>
    <property type="match status" value="1"/>
</dbReference>
<dbReference type="GO" id="GO:0005737">
    <property type="term" value="C:cytoplasm"/>
    <property type="evidence" value="ECO:0007669"/>
    <property type="project" value="TreeGrafter"/>
</dbReference>
<name>A0A938XUK7_9FIRM</name>
<dbReference type="EMBL" id="JAFBDQ010000010">
    <property type="protein sequence ID" value="MBM7557164.1"/>
    <property type="molecule type" value="Genomic_DNA"/>
</dbReference>
<dbReference type="PANTHER" id="PTHR12835:SF5">
    <property type="entry name" value="BIOTIN--PROTEIN LIGASE"/>
    <property type="match status" value="1"/>
</dbReference>
<dbReference type="GO" id="GO:0009249">
    <property type="term" value="P:protein lipoylation"/>
    <property type="evidence" value="ECO:0007669"/>
    <property type="project" value="UniProtKB-ARBA"/>
</dbReference>
<keyword evidence="1 5" id="KW-0436">Ligase</keyword>
<dbReference type="Pfam" id="PF08279">
    <property type="entry name" value="HTH_11"/>
    <property type="match status" value="1"/>
</dbReference>
<evidence type="ECO:0000256" key="4">
    <source>
        <dbReference type="ARBA" id="ARBA00023267"/>
    </source>
</evidence>
<dbReference type="GO" id="GO:0003677">
    <property type="term" value="F:DNA binding"/>
    <property type="evidence" value="ECO:0007669"/>
    <property type="project" value="UniProtKB-UniRule"/>
</dbReference>
<proteinExistence type="inferred from homology"/>
<dbReference type="HAMAP" id="MF_00978">
    <property type="entry name" value="Bifunct_BirA"/>
    <property type="match status" value="1"/>
</dbReference>
<evidence type="ECO:0000313" key="8">
    <source>
        <dbReference type="Proteomes" id="UP000774000"/>
    </source>
</evidence>
<dbReference type="InterPro" id="IPR004143">
    <property type="entry name" value="BPL_LPL_catalytic"/>
</dbReference>
<evidence type="ECO:0000313" key="7">
    <source>
        <dbReference type="EMBL" id="MBM7557164.1"/>
    </source>
</evidence>
<dbReference type="InterPro" id="IPR003142">
    <property type="entry name" value="BPL_C"/>
</dbReference>
<comment type="caution">
    <text evidence="7">The sequence shown here is derived from an EMBL/GenBank/DDBJ whole genome shotgun (WGS) entry which is preliminary data.</text>
</comment>
<dbReference type="PROSITE" id="PS51733">
    <property type="entry name" value="BPL_LPL_CATALYTIC"/>
    <property type="match status" value="1"/>
</dbReference>
<dbReference type="Proteomes" id="UP000774000">
    <property type="component" value="Unassembled WGS sequence"/>
</dbReference>
<keyword evidence="8" id="KW-1185">Reference proteome</keyword>
<protein>
    <recommendedName>
        <fullName evidence="5">Bifunctional ligase/repressor BirA</fullName>
    </recommendedName>
    <alternativeName>
        <fullName evidence="5">Biotin--[acetyl-CoA-carboxylase] ligase</fullName>
        <ecNumber evidence="5">6.3.4.15</ecNumber>
    </alternativeName>
    <alternativeName>
        <fullName evidence="5">Biotin--protein ligase</fullName>
    </alternativeName>
    <alternativeName>
        <fullName evidence="5">Biotin-[acetyl-CoA carboxylase] synthetase</fullName>
    </alternativeName>
</protein>
<keyword evidence="5" id="KW-0678">Repressor</keyword>
<comment type="function">
    <text evidence="5">Acts both as a biotin--[acetyl-CoA-carboxylase] ligase and a repressor.</text>
</comment>
<dbReference type="SUPFAM" id="SSF46785">
    <property type="entry name" value="Winged helix' DNA-binding domain"/>
    <property type="match status" value="1"/>
</dbReference>
<dbReference type="GO" id="GO:0006355">
    <property type="term" value="P:regulation of DNA-templated transcription"/>
    <property type="evidence" value="ECO:0007669"/>
    <property type="project" value="UniProtKB-UniRule"/>
</dbReference>
<reference evidence="7" key="1">
    <citation type="submission" date="2021-01" db="EMBL/GenBank/DDBJ databases">
        <title>Genomic Encyclopedia of Type Strains, Phase IV (KMG-IV): sequencing the most valuable type-strain genomes for metagenomic binning, comparative biology and taxonomic classification.</title>
        <authorList>
            <person name="Goeker M."/>
        </authorList>
    </citation>
    <scope>NUCLEOTIDE SEQUENCE</scope>
    <source>
        <strain evidence="7">DSM 23230</strain>
    </source>
</reference>
<dbReference type="InterPro" id="IPR045864">
    <property type="entry name" value="aa-tRNA-synth_II/BPL/LPL"/>
</dbReference>
<dbReference type="InterPro" id="IPR036390">
    <property type="entry name" value="WH_DNA-bd_sf"/>
</dbReference>
<feature type="DNA-binding region" description="H-T-H motif" evidence="5">
    <location>
        <begin position="25"/>
        <end position="44"/>
    </location>
</feature>
<dbReference type="SUPFAM" id="SSF50037">
    <property type="entry name" value="C-terminal domain of transcriptional repressors"/>
    <property type="match status" value="1"/>
</dbReference>
<comment type="catalytic activity">
    <reaction evidence="5">
        <text>biotin + L-lysyl-[protein] + ATP = N(6)-biotinyl-L-lysyl-[protein] + AMP + diphosphate + H(+)</text>
        <dbReference type="Rhea" id="RHEA:11756"/>
        <dbReference type="Rhea" id="RHEA-COMP:9752"/>
        <dbReference type="Rhea" id="RHEA-COMP:10505"/>
        <dbReference type="ChEBI" id="CHEBI:15378"/>
        <dbReference type="ChEBI" id="CHEBI:29969"/>
        <dbReference type="ChEBI" id="CHEBI:30616"/>
        <dbReference type="ChEBI" id="CHEBI:33019"/>
        <dbReference type="ChEBI" id="CHEBI:57586"/>
        <dbReference type="ChEBI" id="CHEBI:83144"/>
        <dbReference type="ChEBI" id="CHEBI:456215"/>
        <dbReference type="EC" id="6.3.4.15"/>
    </reaction>
</comment>
<dbReference type="InterPro" id="IPR013196">
    <property type="entry name" value="HTH_11"/>
</dbReference>
<dbReference type="GO" id="GO:0004077">
    <property type="term" value="F:biotin--[biotin carboxyl-carrier protein] ligase activity"/>
    <property type="evidence" value="ECO:0007669"/>
    <property type="project" value="UniProtKB-UniRule"/>
</dbReference>
<gene>
    <name evidence="5" type="primary">birA</name>
    <name evidence="7" type="ORF">JOC47_002019</name>
</gene>
<keyword evidence="5" id="KW-0804">Transcription</keyword>
<comment type="caution">
    <text evidence="5">Lacks conserved residue(s) required for the propagation of feature annotation.</text>
</comment>
<dbReference type="InterPro" id="IPR036388">
    <property type="entry name" value="WH-like_DNA-bd_sf"/>
</dbReference>
<sequence>MRKKLLRRTKVLELLHKNSADYLSGQELSKQLGVSRTSIWKYINYFKEAGYKIESSSKLGYRLVESADILLPEEIDLGLDTEFMGQNIIQYDEVDSTNQLAKEQAENNAKEGTVVIAEKQVAAKGRVGRKFSSPKGGIWLSCILRPDLKPVLATRATYLSSLALAKTIAELTNLDPKIKWPNDVLLNGAKVSGILTEMGAELDQINYLIVGLGINANIDKKNLPVEVQDRATTLYHELGQKIDRIKFVQYLLKFIEESYRQINDFNALLEEWKKYAYTIGKKVVVSSARNKISGIAIDIAEDGALILEVDGQEKKVYSGDVSLRHQN</sequence>
<dbReference type="PANTHER" id="PTHR12835">
    <property type="entry name" value="BIOTIN PROTEIN LIGASE"/>
    <property type="match status" value="1"/>
</dbReference>
<dbReference type="RefSeq" id="WP_204701927.1">
    <property type="nucleotide sequence ID" value="NZ_JAFBDQ010000010.1"/>
</dbReference>
<keyword evidence="4 5" id="KW-0092">Biotin</keyword>
<keyword evidence="2 5" id="KW-0547">Nucleotide-binding</keyword>
<dbReference type="SUPFAM" id="SSF55681">
    <property type="entry name" value="Class II aaRS and biotin synthetases"/>
    <property type="match status" value="1"/>
</dbReference>
<dbReference type="AlphaFoldDB" id="A0A938XUK7"/>
<dbReference type="NCBIfam" id="TIGR00121">
    <property type="entry name" value="birA_ligase"/>
    <property type="match status" value="1"/>
</dbReference>
<keyword evidence="5" id="KW-0238">DNA-binding</keyword>
<evidence type="ECO:0000256" key="2">
    <source>
        <dbReference type="ARBA" id="ARBA00022741"/>
    </source>
</evidence>
<organism evidence="7 8">
    <name type="scientific">Halanaerobacter jeridensis</name>
    <dbReference type="NCBI Taxonomy" id="706427"/>
    <lineage>
        <taxon>Bacteria</taxon>
        <taxon>Bacillati</taxon>
        <taxon>Bacillota</taxon>
        <taxon>Clostridia</taxon>
        <taxon>Halanaerobiales</taxon>
        <taxon>Halobacteroidaceae</taxon>
        <taxon>Halanaerobacter</taxon>
    </lineage>
</organism>
<dbReference type="InterPro" id="IPR030855">
    <property type="entry name" value="Bifunct_BirA"/>
</dbReference>
<dbReference type="EC" id="6.3.4.15" evidence="5"/>
<feature type="binding site" evidence="5">
    <location>
        <begin position="96"/>
        <end position="98"/>
    </location>
    <ligand>
        <name>biotin</name>
        <dbReference type="ChEBI" id="CHEBI:57586"/>
    </ligand>
</feature>
<evidence type="ECO:0000256" key="1">
    <source>
        <dbReference type="ARBA" id="ARBA00022598"/>
    </source>
</evidence>
<feature type="domain" description="BPL/LPL catalytic" evidence="6">
    <location>
        <begin position="73"/>
        <end position="263"/>
    </location>
</feature>
<evidence type="ECO:0000256" key="3">
    <source>
        <dbReference type="ARBA" id="ARBA00022840"/>
    </source>
</evidence>
<accession>A0A938XUK7</accession>